<dbReference type="InterPro" id="IPR057326">
    <property type="entry name" value="KR_dom"/>
</dbReference>
<name>A0A850R572_9LACO</name>
<dbReference type="PANTHER" id="PTHR44196">
    <property type="entry name" value="DEHYDROGENASE/REDUCTASE SDR FAMILY MEMBER 7B"/>
    <property type="match status" value="1"/>
</dbReference>
<dbReference type="PRINTS" id="PR00081">
    <property type="entry name" value="GDHRDH"/>
</dbReference>
<dbReference type="Proteomes" id="UP000563523">
    <property type="component" value="Unassembled WGS sequence"/>
</dbReference>
<dbReference type="RefSeq" id="WP_176941913.1">
    <property type="nucleotide sequence ID" value="NZ_JABZEC010000001.1"/>
</dbReference>
<protein>
    <submittedName>
        <fullName evidence="5">SDR family oxidoreductase</fullName>
    </submittedName>
</protein>
<dbReference type="Gene3D" id="3.40.50.720">
    <property type="entry name" value="NAD(P)-binding Rossmann-like Domain"/>
    <property type="match status" value="1"/>
</dbReference>
<comment type="caution">
    <text evidence="5">The sequence shown here is derived from an EMBL/GenBank/DDBJ whole genome shotgun (WGS) entry which is preliminary data.</text>
</comment>
<dbReference type="InterPro" id="IPR036291">
    <property type="entry name" value="NAD(P)-bd_dom_sf"/>
</dbReference>
<dbReference type="EMBL" id="JABZEC010000001">
    <property type="protein sequence ID" value="NVY95742.1"/>
    <property type="molecule type" value="Genomic_DNA"/>
</dbReference>
<comment type="similarity">
    <text evidence="1 3">Belongs to the short-chain dehydrogenases/reductases (SDR) family.</text>
</comment>
<keyword evidence="6" id="KW-1185">Reference proteome</keyword>
<evidence type="ECO:0000256" key="1">
    <source>
        <dbReference type="ARBA" id="ARBA00006484"/>
    </source>
</evidence>
<evidence type="ECO:0000256" key="3">
    <source>
        <dbReference type="RuleBase" id="RU000363"/>
    </source>
</evidence>
<keyword evidence="2" id="KW-0560">Oxidoreductase</keyword>
<feature type="domain" description="Ketoreductase" evidence="4">
    <location>
        <begin position="12"/>
        <end position="197"/>
    </location>
</feature>
<proteinExistence type="inferred from homology"/>
<dbReference type="GO" id="GO:0016491">
    <property type="term" value="F:oxidoreductase activity"/>
    <property type="evidence" value="ECO:0007669"/>
    <property type="project" value="UniProtKB-KW"/>
</dbReference>
<reference evidence="5 6" key="1">
    <citation type="submission" date="2020-06" db="EMBL/GenBank/DDBJ databases">
        <authorList>
            <person name="Kang J."/>
        </authorList>
    </citation>
    <scope>NUCLEOTIDE SEQUENCE [LARGE SCALE GENOMIC DNA]</scope>
    <source>
        <strain evidence="5 6">DCY120</strain>
    </source>
</reference>
<gene>
    <name evidence="5" type="ORF">HU830_00770</name>
</gene>
<organism evidence="5 6">
    <name type="scientific">Bombilactobacillus apium</name>
    <dbReference type="NCBI Taxonomy" id="2675299"/>
    <lineage>
        <taxon>Bacteria</taxon>
        <taxon>Bacillati</taxon>
        <taxon>Bacillota</taxon>
        <taxon>Bacilli</taxon>
        <taxon>Lactobacillales</taxon>
        <taxon>Lactobacillaceae</taxon>
        <taxon>Bombilactobacillus</taxon>
    </lineage>
</organism>
<dbReference type="PIRSF" id="PIRSF000126">
    <property type="entry name" value="11-beta-HSD1"/>
    <property type="match status" value="1"/>
</dbReference>
<evidence type="ECO:0000256" key="2">
    <source>
        <dbReference type="ARBA" id="ARBA00023002"/>
    </source>
</evidence>
<dbReference type="GO" id="GO:0016020">
    <property type="term" value="C:membrane"/>
    <property type="evidence" value="ECO:0007669"/>
    <property type="project" value="TreeGrafter"/>
</dbReference>
<dbReference type="AlphaFoldDB" id="A0A850R572"/>
<dbReference type="PANTHER" id="PTHR44196:SF1">
    <property type="entry name" value="DEHYDROGENASE_REDUCTASE SDR FAMILY MEMBER 7B"/>
    <property type="match status" value="1"/>
</dbReference>
<evidence type="ECO:0000259" key="4">
    <source>
        <dbReference type="SMART" id="SM00822"/>
    </source>
</evidence>
<accession>A0A850R572</accession>
<evidence type="ECO:0000313" key="6">
    <source>
        <dbReference type="Proteomes" id="UP000563523"/>
    </source>
</evidence>
<evidence type="ECO:0000313" key="5">
    <source>
        <dbReference type="EMBL" id="NVY95742.1"/>
    </source>
</evidence>
<dbReference type="PROSITE" id="PS00061">
    <property type="entry name" value="ADH_SHORT"/>
    <property type="match status" value="1"/>
</dbReference>
<sequence>MQIAALKHLQGQNIMITGASSGIGRQLALQLAYHQANLILIARHEEALKKLQRQCQALTAGQVVIYPLDVGIAKHVQTTCAAVLKQFPQIGILINAAGFGDFDNFLKTDYALWHRMFKVNVLGTMLMTRLIASTMVEQGQGHIINIGSMGGKIPTPKSAVYSATKAAVIAFSDALRLELKPLNVQVTTVNPGPVATNFFKTADHNGRYLQSVGAIILPVEEVAQKIIAKIGLPVREINLPKLMAAGYVLYQLCPYLGDFVTQRLGNKK</sequence>
<dbReference type="InterPro" id="IPR002347">
    <property type="entry name" value="SDR_fam"/>
</dbReference>
<dbReference type="SMART" id="SM00822">
    <property type="entry name" value="PKS_KR"/>
    <property type="match status" value="1"/>
</dbReference>
<dbReference type="InterPro" id="IPR020904">
    <property type="entry name" value="Sc_DH/Rdtase_CS"/>
</dbReference>
<dbReference type="Pfam" id="PF00106">
    <property type="entry name" value="adh_short"/>
    <property type="match status" value="1"/>
</dbReference>
<dbReference type="SUPFAM" id="SSF51735">
    <property type="entry name" value="NAD(P)-binding Rossmann-fold domains"/>
    <property type="match status" value="1"/>
</dbReference>
<dbReference type="PRINTS" id="PR00080">
    <property type="entry name" value="SDRFAMILY"/>
</dbReference>